<organism evidence="2 3">
    <name type="scientific">Elysia crispata</name>
    <name type="common">lettuce slug</name>
    <dbReference type="NCBI Taxonomy" id="231223"/>
    <lineage>
        <taxon>Eukaryota</taxon>
        <taxon>Metazoa</taxon>
        <taxon>Spiralia</taxon>
        <taxon>Lophotrochozoa</taxon>
        <taxon>Mollusca</taxon>
        <taxon>Gastropoda</taxon>
        <taxon>Heterobranchia</taxon>
        <taxon>Euthyneura</taxon>
        <taxon>Panpulmonata</taxon>
        <taxon>Sacoglossa</taxon>
        <taxon>Placobranchoidea</taxon>
        <taxon>Plakobranchidae</taxon>
        <taxon>Elysia</taxon>
    </lineage>
</organism>
<gene>
    <name evidence="2" type="ORF">RRG08_001092</name>
</gene>
<evidence type="ECO:0000313" key="3">
    <source>
        <dbReference type="Proteomes" id="UP001283361"/>
    </source>
</evidence>
<protein>
    <submittedName>
        <fullName evidence="2">Uncharacterized protein</fullName>
    </submittedName>
</protein>
<dbReference type="Proteomes" id="UP001283361">
    <property type="component" value="Unassembled WGS sequence"/>
</dbReference>
<comment type="caution">
    <text evidence="2">The sequence shown here is derived from an EMBL/GenBank/DDBJ whole genome shotgun (WGS) entry which is preliminary data.</text>
</comment>
<sequence length="152" mass="16889">MTSCMPPDRELVIIMAVASLCVSSTMCLRQRAPVKLPAHGPIIARVMAGNSGRRSNRTNRSQSSLCSVPLDQGPDRQEYSALHCQDPSQGDEMEVLAHGRPREIKLPCHVCQPVAALRKYSPSAINFTLISYCRDMHGFFVHSFHCLKPRTI</sequence>
<reference evidence="2" key="1">
    <citation type="journal article" date="2023" name="G3 (Bethesda)">
        <title>A reference genome for the long-term kleptoplast-retaining sea slug Elysia crispata morphotype clarki.</title>
        <authorList>
            <person name="Eastman K.E."/>
            <person name="Pendleton A.L."/>
            <person name="Shaikh M.A."/>
            <person name="Suttiyut T."/>
            <person name="Ogas R."/>
            <person name="Tomko P."/>
            <person name="Gavelis G."/>
            <person name="Widhalm J.R."/>
            <person name="Wisecaver J.H."/>
        </authorList>
    </citation>
    <scope>NUCLEOTIDE SEQUENCE</scope>
    <source>
        <strain evidence="2">ECLA1</strain>
    </source>
</reference>
<evidence type="ECO:0000313" key="2">
    <source>
        <dbReference type="EMBL" id="KAK3794946.1"/>
    </source>
</evidence>
<name>A0AAE1AX47_9GAST</name>
<dbReference type="EMBL" id="JAWDGP010001087">
    <property type="protein sequence ID" value="KAK3794946.1"/>
    <property type="molecule type" value="Genomic_DNA"/>
</dbReference>
<proteinExistence type="predicted"/>
<dbReference type="AlphaFoldDB" id="A0AAE1AX47"/>
<evidence type="ECO:0000256" key="1">
    <source>
        <dbReference type="SAM" id="MobiDB-lite"/>
    </source>
</evidence>
<accession>A0AAE1AX47</accession>
<keyword evidence="3" id="KW-1185">Reference proteome</keyword>
<feature type="compositionally biased region" description="Low complexity" evidence="1">
    <location>
        <begin position="50"/>
        <end position="64"/>
    </location>
</feature>
<feature type="region of interest" description="Disordered" evidence="1">
    <location>
        <begin position="48"/>
        <end position="74"/>
    </location>
</feature>